<sequence>MTTWNTVLDLSGKLKRTPRLAVFHAWAGGFLFGEDTPLKTDQLGAAGGEPRCGVWLPAAQGTLYSYKGQGFLPGRTGLNPLYRNTLGDQGLREIGLTTLPPPAGVQGLRGV</sequence>
<protein>
    <submittedName>
        <fullName evidence="1">Uncharacterized protein</fullName>
    </submittedName>
</protein>
<proteinExistence type="predicted"/>
<comment type="caution">
    <text evidence="1">The sequence shown here is derived from an EMBL/GenBank/DDBJ whole genome shotgun (WGS) entry which is preliminary data.</text>
</comment>
<evidence type="ECO:0000313" key="1">
    <source>
        <dbReference type="EMBL" id="KKL65032.1"/>
    </source>
</evidence>
<dbReference type="AlphaFoldDB" id="A0A0F9GPE0"/>
<reference evidence="1" key="1">
    <citation type="journal article" date="2015" name="Nature">
        <title>Complex archaea that bridge the gap between prokaryotes and eukaryotes.</title>
        <authorList>
            <person name="Spang A."/>
            <person name="Saw J.H."/>
            <person name="Jorgensen S.L."/>
            <person name="Zaremba-Niedzwiedzka K."/>
            <person name="Martijn J."/>
            <person name="Lind A.E."/>
            <person name="van Eijk R."/>
            <person name="Schleper C."/>
            <person name="Guy L."/>
            <person name="Ettema T.J."/>
        </authorList>
    </citation>
    <scope>NUCLEOTIDE SEQUENCE</scope>
</reference>
<accession>A0A0F9GPE0</accession>
<name>A0A0F9GPE0_9ZZZZ</name>
<gene>
    <name evidence="1" type="ORF">LCGC14_2159050</name>
</gene>
<organism evidence="1">
    <name type="scientific">marine sediment metagenome</name>
    <dbReference type="NCBI Taxonomy" id="412755"/>
    <lineage>
        <taxon>unclassified sequences</taxon>
        <taxon>metagenomes</taxon>
        <taxon>ecological metagenomes</taxon>
    </lineage>
</organism>
<dbReference type="EMBL" id="LAZR01027663">
    <property type="protein sequence ID" value="KKL65032.1"/>
    <property type="molecule type" value="Genomic_DNA"/>
</dbReference>